<organism evidence="4 5">
    <name type="scientific">Methylobacterium aquaticum</name>
    <dbReference type="NCBI Taxonomy" id="270351"/>
    <lineage>
        <taxon>Bacteria</taxon>
        <taxon>Pseudomonadati</taxon>
        <taxon>Pseudomonadota</taxon>
        <taxon>Alphaproteobacteria</taxon>
        <taxon>Hyphomicrobiales</taxon>
        <taxon>Methylobacteriaceae</taxon>
        <taxon>Methylobacterium</taxon>
    </lineage>
</organism>
<dbReference type="Pfam" id="PF00486">
    <property type="entry name" value="Trans_reg_C"/>
    <property type="match status" value="1"/>
</dbReference>
<dbReference type="PATRIC" id="fig|270351.10.peg.917"/>
<dbReference type="PROSITE" id="PS51755">
    <property type="entry name" value="OMPR_PHOB"/>
    <property type="match status" value="1"/>
</dbReference>
<accession>A0A0C6F7Q1</accession>
<dbReference type="InterPro" id="IPR016032">
    <property type="entry name" value="Sig_transdc_resp-reg_C-effctor"/>
</dbReference>
<dbReference type="KEGG" id="maqu:Maq22A_c04745"/>
<name>A0A0C6F7Q1_9HYPH</name>
<feature type="DNA-binding region" description="OmpR/PhoB-type" evidence="2">
    <location>
        <begin position="48"/>
        <end position="158"/>
    </location>
</feature>
<protein>
    <submittedName>
        <fullName evidence="4">Putative two component transcriptionalregulator, winged helix family</fullName>
    </submittedName>
</protein>
<evidence type="ECO:0000313" key="5">
    <source>
        <dbReference type="Proteomes" id="UP000061432"/>
    </source>
</evidence>
<dbReference type="GO" id="GO:0000160">
    <property type="term" value="P:phosphorelay signal transduction system"/>
    <property type="evidence" value="ECO:0007669"/>
    <property type="project" value="InterPro"/>
</dbReference>
<evidence type="ECO:0000256" key="1">
    <source>
        <dbReference type="ARBA" id="ARBA00023125"/>
    </source>
</evidence>
<gene>
    <name evidence="4" type="ORF">Maq22A_c04745</name>
</gene>
<dbReference type="GO" id="GO:0003677">
    <property type="term" value="F:DNA binding"/>
    <property type="evidence" value="ECO:0007669"/>
    <property type="project" value="UniProtKB-UniRule"/>
</dbReference>
<dbReference type="AlphaFoldDB" id="A0A0C6F7Q1"/>
<evidence type="ECO:0000313" key="4">
    <source>
        <dbReference type="EMBL" id="BAQ44358.1"/>
    </source>
</evidence>
<dbReference type="CDD" id="cd00383">
    <property type="entry name" value="trans_reg_C"/>
    <property type="match status" value="1"/>
</dbReference>
<dbReference type="GO" id="GO:0006355">
    <property type="term" value="P:regulation of DNA-templated transcription"/>
    <property type="evidence" value="ECO:0007669"/>
    <property type="project" value="InterPro"/>
</dbReference>
<dbReference type="Gene3D" id="1.10.10.10">
    <property type="entry name" value="Winged helix-like DNA-binding domain superfamily/Winged helix DNA-binding domain"/>
    <property type="match status" value="1"/>
</dbReference>
<dbReference type="InterPro" id="IPR036388">
    <property type="entry name" value="WH-like_DNA-bd_sf"/>
</dbReference>
<dbReference type="SUPFAM" id="SSF46894">
    <property type="entry name" value="C-terminal effector domain of the bipartite response regulators"/>
    <property type="match status" value="1"/>
</dbReference>
<evidence type="ECO:0000256" key="2">
    <source>
        <dbReference type="PROSITE-ProRule" id="PRU01091"/>
    </source>
</evidence>
<evidence type="ECO:0000259" key="3">
    <source>
        <dbReference type="PROSITE" id="PS51755"/>
    </source>
</evidence>
<sequence>MQARKRAADNRIAAAARRHEQGMGTPGAIPPEVETRAAPPSNAVFDPPTRLTITELLAMIDEQREEIRRLEEALAPTVSLPPSWRLTALERDVLFALMRGVQMSKERIHTIVYGVRCDDPPHVKIIDVAICKIRRKLAVYCPDALITTVWGQGYIIEAASLSALKSGIERALADPDHAPGTDQIGDAA</sequence>
<feature type="domain" description="OmpR/PhoB-type" evidence="3">
    <location>
        <begin position="48"/>
        <end position="158"/>
    </location>
</feature>
<dbReference type="Proteomes" id="UP000061432">
    <property type="component" value="Chromosome"/>
</dbReference>
<dbReference type="STRING" id="270351.Maq22A_c04745"/>
<dbReference type="SMART" id="SM00862">
    <property type="entry name" value="Trans_reg_C"/>
    <property type="match status" value="1"/>
</dbReference>
<dbReference type="EMBL" id="AP014704">
    <property type="protein sequence ID" value="BAQ44358.1"/>
    <property type="molecule type" value="Genomic_DNA"/>
</dbReference>
<dbReference type="InterPro" id="IPR001867">
    <property type="entry name" value="OmpR/PhoB-type_DNA-bd"/>
</dbReference>
<reference evidence="4 5" key="1">
    <citation type="journal article" date="2015" name="Genome Announc.">
        <title>Complete Genome Sequence of Methylobacterium aquaticum Strain 22A, Isolated from Racomitrium japonicum Moss.</title>
        <authorList>
            <person name="Tani A."/>
            <person name="Ogura Y."/>
            <person name="Hayashi T."/>
            <person name="Kimbara K."/>
        </authorList>
    </citation>
    <scope>NUCLEOTIDE SEQUENCE [LARGE SCALE GENOMIC DNA]</scope>
    <source>
        <strain evidence="4 5">MA-22A</strain>
    </source>
</reference>
<keyword evidence="1 2" id="KW-0238">DNA-binding</keyword>
<reference evidence="5" key="2">
    <citation type="submission" date="2015-01" db="EMBL/GenBank/DDBJ databases">
        <title>Complete genome sequence of Methylobacterium aquaticum strain 22A.</title>
        <authorList>
            <person name="Tani A."/>
            <person name="Ogura Y."/>
            <person name="Hayashi T."/>
        </authorList>
    </citation>
    <scope>NUCLEOTIDE SEQUENCE [LARGE SCALE GENOMIC DNA]</scope>
    <source>
        <strain evidence="5">MA-22A</strain>
    </source>
</reference>
<proteinExistence type="predicted"/>